<evidence type="ECO:0000313" key="8">
    <source>
        <dbReference type="EMBL" id="KAK5628715.1"/>
    </source>
</evidence>
<dbReference type="SMART" id="SM01117">
    <property type="entry name" value="Cyt-b5"/>
    <property type="match status" value="1"/>
</dbReference>
<evidence type="ECO:0000256" key="4">
    <source>
        <dbReference type="ARBA" id="ARBA00023002"/>
    </source>
</evidence>
<keyword evidence="9" id="KW-1185">Reference proteome</keyword>
<keyword evidence="5" id="KW-0408">Iron</keyword>
<dbReference type="AlphaFoldDB" id="A0AAN7YX22"/>
<dbReference type="PROSITE" id="PS51349">
    <property type="entry name" value="FMN_HYDROXY_ACID_DH_2"/>
    <property type="match status" value="1"/>
</dbReference>
<dbReference type="PANTHER" id="PTHR10578:SF104">
    <property type="entry name" value="CYTOCHROME B2, MITOCHONDRIAL-RELATED"/>
    <property type="match status" value="1"/>
</dbReference>
<dbReference type="Gene3D" id="3.20.20.70">
    <property type="entry name" value="Aldolase class I"/>
    <property type="match status" value="1"/>
</dbReference>
<dbReference type="Gene3D" id="3.10.120.10">
    <property type="entry name" value="Cytochrome b5-like heme/steroid binding domain"/>
    <property type="match status" value="1"/>
</dbReference>
<dbReference type="SUPFAM" id="SSF55856">
    <property type="entry name" value="Cytochrome b5-like heme/steroid binding domain"/>
    <property type="match status" value="1"/>
</dbReference>
<keyword evidence="3" id="KW-0479">Metal-binding</keyword>
<dbReference type="Proteomes" id="UP001305414">
    <property type="component" value="Unassembled WGS sequence"/>
</dbReference>
<dbReference type="PROSITE" id="PS50255">
    <property type="entry name" value="CYTOCHROME_B5_2"/>
    <property type="match status" value="1"/>
</dbReference>
<dbReference type="EMBL" id="JAWHQM010000009">
    <property type="protein sequence ID" value="KAK5628715.1"/>
    <property type="molecule type" value="Genomic_DNA"/>
</dbReference>
<sequence>MDAQRTFLKMAVMDGAEVAKHNTEKDCWVVINGKIWDVSDFLAEHPGGAGVIGKYAGRDATEAYSEVHDPELVESTLSPSSYIGQVLPGSIGKLGHDATNAATKNLAKLTHPPLHSMINVADFEVVAKGYLSPTGWAYYAGGAEDEVSLMDTRRLFRMITFRPRVLRPVEPVSPAVKIMGYPSSLPLYISPTGLGRYAYPNAESVLACAAGKEGVIYCMPTTSAHESVFAARSVANQPLFFQLYTTRERVKAKAMIKKLEALGAKALFVTVDSPVLGRREADERIKVADGIEVSSGGVAKAGSMGLLNPMLSWEDLKWIRATTSMPLVLKGVQRSPVLFTFYVQLERRSLTRSLSQTVEDAVLAYDLGVQGIVLSNHGGRSLDGAQAPILTLLEIRNHAPHLLSPTIRDKFQVFVDGGFRRGTDILKALALGASAVGIGRPFLYSMTAEYGEAGVRRLLQLFRVEIETSMALVGATTVEQLVPEMINSERAESEVSRRIKL</sequence>
<dbReference type="PROSITE" id="PS00191">
    <property type="entry name" value="CYTOCHROME_B5_1"/>
    <property type="match status" value="1"/>
</dbReference>
<dbReference type="InterPro" id="IPR013785">
    <property type="entry name" value="Aldolase_TIM"/>
</dbReference>
<evidence type="ECO:0000256" key="1">
    <source>
        <dbReference type="ARBA" id="ARBA00001917"/>
    </source>
</evidence>
<dbReference type="InterPro" id="IPR001199">
    <property type="entry name" value="Cyt_B5-like_heme/steroid-bd"/>
</dbReference>
<evidence type="ECO:0000259" key="7">
    <source>
        <dbReference type="PROSITE" id="PS51349"/>
    </source>
</evidence>
<accession>A0AAN7YX22</accession>
<evidence type="ECO:0000256" key="5">
    <source>
        <dbReference type="ARBA" id="ARBA00023004"/>
    </source>
</evidence>
<dbReference type="InterPro" id="IPR018506">
    <property type="entry name" value="Cyt_B5_heme-BS"/>
</dbReference>
<evidence type="ECO:0000313" key="9">
    <source>
        <dbReference type="Proteomes" id="UP001305414"/>
    </source>
</evidence>
<dbReference type="GO" id="GO:0046872">
    <property type="term" value="F:metal ion binding"/>
    <property type="evidence" value="ECO:0007669"/>
    <property type="project" value="UniProtKB-KW"/>
</dbReference>
<dbReference type="InterPro" id="IPR037396">
    <property type="entry name" value="FMN_HAD"/>
</dbReference>
<organism evidence="8 9">
    <name type="scientific">Xylaria bambusicola</name>
    <dbReference type="NCBI Taxonomy" id="326684"/>
    <lineage>
        <taxon>Eukaryota</taxon>
        <taxon>Fungi</taxon>
        <taxon>Dikarya</taxon>
        <taxon>Ascomycota</taxon>
        <taxon>Pezizomycotina</taxon>
        <taxon>Sordariomycetes</taxon>
        <taxon>Xylariomycetidae</taxon>
        <taxon>Xylariales</taxon>
        <taxon>Xylariaceae</taxon>
        <taxon>Xylaria</taxon>
    </lineage>
</organism>
<dbReference type="InterPro" id="IPR036400">
    <property type="entry name" value="Cyt_B5-like_heme/steroid_sf"/>
</dbReference>
<dbReference type="Pfam" id="PF00173">
    <property type="entry name" value="Cyt-b5"/>
    <property type="match status" value="1"/>
</dbReference>
<dbReference type="GO" id="GO:0016491">
    <property type="term" value="F:oxidoreductase activity"/>
    <property type="evidence" value="ECO:0007669"/>
    <property type="project" value="UniProtKB-KW"/>
</dbReference>
<dbReference type="SUPFAM" id="SSF51395">
    <property type="entry name" value="FMN-linked oxidoreductases"/>
    <property type="match status" value="1"/>
</dbReference>
<dbReference type="GO" id="GO:0020037">
    <property type="term" value="F:heme binding"/>
    <property type="evidence" value="ECO:0007669"/>
    <property type="project" value="InterPro"/>
</dbReference>
<reference evidence="8 9" key="1">
    <citation type="submission" date="2023-10" db="EMBL/GenBank/DDBJ databases">
        <title>Draft genome sequence of Xylaria bambusicola isolate GMP-LS, the root and basal stem rot pathogen of sugarcane in Indonesia.</title>
        <authorList>
            <person name="Selvaraj P."/>
            <person name="Muralishankar V."/>
            <person name="Muruganantham S."/>
            <person name="Sp S."/>
            <person name="Haryani S."/>
            <person name="Lau K.J.X."/>
            <person name="Naqvi N.I."/>
        </authorList>
    </citation>
    <scope>NUCLEOTIDE SEQUENCE [LARGE SCALE GENOMIC DNA]</scope>
    <source>
        <strain evidence="8">GMP-LS</strain>
    </source>
</reference>
<feature type="domain" description="FMN hydroxy acid dehydrogenase" evidence="7">
    <location>
        <begin position="112"/>
        <end position="491"/>
    </location>
</feature>
<comment type="cofactor">
    <cofactor evidence="1">
        <name>FMN</name>
        <dbReference type="ChEBI" id="CHEBI:58210"/>
    </cofactor>
</comment>
<dbReference type="InterPro" id="IPR000262">
    <property type="entry name" value="FMN-dep_DH"/>
</dbReference>
<evidence type="ECO:0000256" key="3">
    <source>
        <dbReference type="ARBA" id="ARBA00022723"/>
    </source>
</evidence>
<evidence type="ECO:0000259" key="6">
    <source>
        <dbReference type="PROSITE" id="PS50255"/>
    </source>
</evidence>
<proteinExistence type="predicted"/>
<dbReference type="Pfam" id="PF01070">
    <property type="entry name" value="FMN_dh"/>
    <property type="match status" value="2"/>
</dbReference>
<dbReference type="PANTHER" id="PTHR10578">
    <property type="entry name" value="S -2-HYDROXY-ACID OXIDASE-RELATED"/>
    <property type="match status" value="1"/>
</dbReference>
<protein>
    <submittedName>
        <fullName evidence="8">Uncharacterized protein</fullName>
    </submittedName>
</protein>
<gene>
    <name evidence="8" type="ORF">RRF57_004430</name>
</gene>
<evidence type="ECO:0000256" key="2">
    <source>
        <dbReference type="ARBA" id="ARBA00022617"/>
    </source>
</evidence>
<comment type="caution">
    <text evidence="8">The sequence shown here is derived from an EMBL/GenBank/DDBJ whole genome shotgun (WGS) entry which is preliminary data.</text>
</comment>
<feature type="domain" description="Cytochrome b5 heme-binding" evidence="6">
    <location>
        <begin position="10"/>
        <end position="87"/>
    </location>
</feature>
<keyword evidence="4" id="KW-0560">Oxidoreductase</keyword>
<name>A0AAN7YX22_9PEZI</name>
<keyword evidence="2" id="KW-0349">Heme</keyword>